<gene>
    <name evidence="9" type="ORF">KR50_35470</name>
</gene>
<keyword evidence="3" id="KW-1003">Cell membrane</keyword>
<evidence type="ECO:0000256" key="6">
    <source>
        <dbReference type="ARBA" id="ARBA00023136"/>
    </source>
</evidence>
<evidence type="ECO:0000256" key="7">
    <source>
        <dbReference type="RuleBase" id="RU363032"/>
    </source>
</evidence>
<dbReference type="GO" id="GO:0055085">
    <property type="term" value="P:transmembrane transport"/>
    <property type="evidence" value="ECO:0007669"/>
    <property type="project" value="InterPro"/>
</dbReference>
<dbReference type="OrthoDB" id="5174895at2"/>
<organism evidence="9 10">
    <name type="scientific">Jeotgalibacillus campisalis</name>
    <dbReference type="NCBI Taxonomy" id="220754"/>
    <lineage>
        <taxon>Bacteria</taxon>
        <taxon>Bacillati</taxon>
        <taxon>Bacillota</taxon>
        <taxon>Bacilli</taxon>
        <taxon>Bacillales</taxon>
        <taxon>Caryophanaceae</taxon>
        <taxon>Jeotgalibacillus</taxon>
    </lineage>
</organism>
<dbReference type="PANTHER" id="PTHR30193">
    <property type="entry name" value="ABC TRANSPORTER PERMEASE PROTEIN"/>
    <property type="match status" value="1"/>
</dbReference>
<evidence type="ECO:0000313" key="9">
    <source>
        <dbReference type="EMBL" id="KIL43144.1"/>
    </source>
</evidence>
<keyword evidence="4 7" id="KW-0812">Transmembrane</keyword>
<evidence type="ECO:0000256" key="5">
    <source>
        <dbReference type="ARBA" id="ARBA00022989"/>
    </source>
</evidence>
<dbReference type="PROSITE" id="PS50928">
    <property type="entry name" value="ABC_TM1"/>
    <property type="match status" value="1"/>
</dbReference>
<evidence type="ECO:0000256" key="2">
    <source>
        <dbReference type="ARBA" id="ARBA00022448"/>
    </source>
</evidence>
<dbReference type="InterPro" id="IPR035906">
    <property type="entry name" value="MetI-like_sf"/>
</dbReference>
<dbReference type="SUPFAM" id="SSF161098">
    <property type="entry name" value="MetI-like"/>
    <property type="match status" value="1"/>
</dbReference>
<feature type="transmembrane region" description="Helical" evidence="7">
    <location>
        <begin position="206"/>
        <end position="226"/>
    </location>
</feature>
<feature type="domain" description="ABC transmembrane type-1" evidence="8">
    <location>
        <begin position="68"/>
        <end position="279"/>
    </location>
</feature>
<dbReference type="Gene3D" id="1.10.3720.10">
    <property type="entry name" value="MetI-like"/>
    <property type="match status" value="1"/>
</dbReference>
<dbReference type="InterPro" id="IPR000515">
    <property type="entry name" value="MetI-like"/>
</dbReference>
<feature type="transmembrane region" description="Helical" evidence="7">
    <location>
        <begin position="103"/>
        <end position="126"/>
    </location>
</feature>
<evidence type="ECO:0000256" key="4">
    <source>
        <dbReference type="ARBA" id="ARBA00022692"/>
    </source>
</evidence>
<dbReference type="PATRIC" id="fig|220754.4.peg.3559"/>
<dbReference type="PANTHER" id="PTHR30193:SF37">
    <property type="entry name" value="INNER MEMBRANE ABC TRANSPORTER PERMEASE PROTEIN YCJO"/>
    <property type="match status" value="1"/>
</dbReference>
<dbReference type="Proteomes" id="UP000031972">
    <property type="component" value="Unassembled WGS sequence"/>
</dbReference>
<feature type="transmembrane region" description="Helical" evidence="7">
    <location>
        <begin position="258"/>
        <end position="279"/>
    </location>
</feature>
<comment type="caution">
    <text evidence="9">The sequence shown here is derived from an EMBL/GenBank/DDBJ whole genome shotgun (WGS) entry which is preliminary data.</text>
</comment>
<comment type="similarity">
    <text evidence="7">Belongs to the binding-protein-dependent transport system permease family.</text>
</comment>
<dbReference type="AlphaFoldDB" id="A0A0C2RMZ5"/>
<accession>A0A0C2RMZ5</accession>
<dbReference type="Pfam" id="PF00528">
    <property type="entry name" value="BPD_transp_1"/>
    <property type="match status" value="1"/>
</dbReference>
<evidence type="ECO:0000256" key="1">
    <source>
        <dbReference type="ARBA" id="ARBA00004651"/>
    </source>
</evidence>
<evidence type="ECO:0000256" key="3">
    <source>
        <dbReference type="ARBA" id="ARBA00022475"/>
    </source>
</evidence>
<name>A0A0C2RMZ5_9BACL</name>
<dbReference type="GO" id="GO:0005886">
    <property type="term" value="C:plasma membrane"/>
    <property type="evidence" value="ECO:0007669"/>
    <property type="project" value="UniProtKB-SubCell"/>
</dbReference>
<comment type="subcellular location">
    <subcellularLocation>
        <location evidence="1 7">Cell membrane</location>
        <topology evidence="1 7">Multi-pass membrane protein</topology>
    </subcellularLocation>
</comment>
<feature type="transmembrane region" description="Helical" evidence="7">
    <location>
        <begin position="146"/>
        <end position="163"/>
    </location>
</feature>
<keyword evidence="2 7" id="KW-0813">Transport</keyword>
<feature type="transmembrane region" description="Helical" evidence="7">
    <location>
        <begin position="74"/>
        <end position="96"/>
    </location>
</feature>
<feature type="transmembrane region" description="Helical" evidence="7">
    <location>
        <begin position="12"/>
        <end position="37"/>
    </location>
</feature>
<keyword evidence="5 7" id="KW-1133">Transmembrane helix</keyword>
<reference evidence="9 10" key="1">
    <citation type="submission" date="2015-01" db="EMBL/GenBank/DDBJ databases">
        <title>Jeotgalibacillus campisalis genome sequencing.</title>
        <authorList>
            <person name="Goh K.M."/>
            <person name="Chan K.-G."/>
            <person name="Yaakop A.S."/>
            <person name="Ee R."/>
            <person name="Gan H.M."/>
            <person name="Chan C.S."/>
        </authorList>
    </citation>
    <scope>NUCLEOTIDE SEQUENCE [LARGE SCALE GENOMIC DNA]</scope>
    <source>
        <strain evidence="9 10">SF-57</strain>
    </source>
</reference>
<dbReference type="CDD" id="cd06261">
    <property type="entry name" value="TM_PBP2"/>
    <property type="match status" value="1"/>
</dbReference>
<evidence type="ECO:0000259" key="8">
    <source>
        <dbReference type="PROSITE" id="PS50928"/>
    </source>
</evidence>
<proteinExistence type="inferred from homology"/>
<keyword evidence="10" id="KW-1185">Reference proteome</keyword>
<evidence type="ECO:0000313" key="10">
    <source>
        <dbReference type="Proteomes" id="UP000031972"/>
    </source>
</evidence>
<sequence length="293" mass="32459">MMKKRFNGTGWLFASPYLFYGVIFFIIPLIWSFYLALTDWNLIAPVYEFIAFDNFIEAVQNPGVQAAFFVTFKFMGAFVPMVIVSSLIVALVVHGLPRFKGLFLIGFFLPYLASGVVSSLIVKGLLSYNSSINVVLRESFGLDIDWLNSPLSALLVVAAIIAWKFTGYYALILTAGFEGINKEIYEAAAIDGVSAAQRFFRITLPLLYPALFTTLILSIGVSFGIFTEVYQLTGGGPNYATNTWQMEIFNQAFTNLNAGYASAVAIIASIVTFVAIIMIRKILEAWGKRNGWV</sequence>
<protein>
    <submittedName>
        <fullName evidence="9">Spermidine/putrescine ABC transporter permease</fullName>
    </submittedName>
</protein>
<keyword evidence="6 7" id="KW-0472">Membrane</keyword>
<dbReference type="EMBL" id="JXRR01000022">
    <property type="protein sequence ID" value="KIL43144.1"/>
    <property type="molecule type" value="Genomic_DNA"/>
</dbReference>
<dbReference type="InterPro" id="IPR051393">
    <property type="entry name" value="ABC_transporter_permease"/>
</dbReference>